<dbReference type="Gramene" id="XM_028378137.1">
    <property type="protein sequence ID" value="XP_028233938.1"/>
    <property type="gene ID" value="LOC114413637"/>
</dbReference>
<dbReference type="Pfam" id="PF04749">
    <property type="entry name" value="PLAC8"/>
    <property type="match status" value="1"/>
</dbReference>
<evidence type="ECO:0000313" key="5">
    <source>
        <dbReference type="EMBL" id="RZC13995.1"/>
    </source>
</evidence>
<feature type="region of interest" description="Disordered" evidence="1">
    <location>
        <begin position="1"/>
        <end position="20"/>
    </location>
</feature>
<evidence type="ECO:0000313" key="3">
    <source>
        <dbReference type="EMBL" id="RZC13992.1"/>
    </source>
</evidence>
<name>A0A445KT73_GLYSO</name>
<dbReference type="EMBL" id="QZWG01000005">
    <property type="protein sequence ID" value="RZC13995.1"/>
    <property type="molecule type" value="Genomic_DNA"/>
</dbReference>
<keyword evidence="2" id="KW-0812">Transmembrane</keyword>
<dbReference type="PANTHER" id="PTHR15907">
    <property type="entry name" value="DUF614 FAMILY PROTEIN-RELATED"/>
    <property type="match status" value="1"/>
</dbReference>
<dbReference type="EMBL" id="QZWG01000005">
    <property type="protein sequence ID" value="RZC13994.1"/>
    <property type="molecule type" value="Genomic_DNA"/>
</dbReference>
<evidence type="ECO:0000313" key="4">
    <source>
        <dbReference type="EMBL" id="RZC13994.1"/>
    </source>
</evidence>
<sequence length="203" mass="22792">MYEAASSDPRKPSAPATGFPVSYSTSTTEAEVYSYSYGPVVVPVPPPHPKPIVEWSTGLCDCFSDWGNSCMTFWCPCVTFGRVAEIVDRGSPSCVTSGALYSVISAIFFVIGVRWWCGWGWGWVYSCFYRSYMRQQYDLRGNACTDCLIHFFCEPCALCQEYRELQFRGFHMTIGWHGNVEQRSRGVAMTVATAPPVEQGMNR</sequence>
<comment type="caution">
    <text evidence="5">The sequence shown here is derived from an EMBL/GenBank/DDBJ whole genome shotgun (WGS) entry which is preliminary data.</text>
</comment>
<dbReference type="EMBL" id="QZWG01000005">
    <property type="protein sequence ID" value="RZC13992.1"/>
    <property type="molecule type" value="Genomic_DNA"/>
</dbReference>
<gene>
    <name evidence="5" type="ORF">D0Y65_013178</name>
</gene>
<keyword evidence="2" id="KW-1133">Transmembrane helix</keyword>
<protein>
    <submittedName>
        <fullName evidence="3">Protein PLANT CADMIUM RESISTANCE 2 isoform C</fullName>
    </submittedName>
    <submittedName>
        <fullName evidence="4">Protein PLANT CADMIUM RESISTANCE 2 isoform E</fullName>
    </submittedName>
    <submittedName>
        <fullName evidence="5">Protein PLANT CADMIUM RESISTANCE 2 isoform F</fullName>
    </submittedName>
</protein>
<dbReference type="InterPro" id="IPR006461">
    <property type="entry name" value="PLAC_motif_containing"/>
</dbReference>
<organism evidence="5 6">
    <name type="scientific">Glycine soja</name>
    <name type="common">Wild soybean</name>
    <dbReference type="NCBI Taxonomy" id="3848"/>
    <lineage>
        <taxon>Eukaryota</taxon>
        <taxon>Viridiplantae</taxon>
        <taxon>Streptophyta</taxon>
        <taxon>Embryophyta</taxon>
        <taxon>Tracheophyta</taxon>
        <taxon>Spermatophyta</taxon>
        <taxon>Magnoliopsida</taxon>
        <taxon>eudicotyledons</taxon>
        <taxon>Gunneridae</taxon>
        <taxon>Pentapetalae</taxon>
        <taxon>rosids</taxon>
        <taxon>fabids</taxon>
        <taxon>Fabales</taxon>
        <taxon>Fabaceae</taxon>
        <taxon>Papilionoideae</taxon>
        <taxon>50 kb inversion clade</taxon>
        <taxon>NPAAA clade</taxon>
        <taxon>indigoferoid/millettioid clade</taxon>
        <taxon>Phaseoleae</taxon>
        <taxon>Glycine</taxon>
        <taxon>Glycine subgen. Soja</taxon>
    </lineage>
</organism>
<evidence type="ECO:0000256" key="2">
    <source>
        <dbReference type="SAM" id="Phobius"/>
    </source>
</evidence>
<accession>A0A445KT73</accession>
<evidence type="ECO:0000256" key="1">
    <source>
        <dbReference type="SAM" id="MobiDB-lite"/>
    </source>
</evidence>
<proteinExistence type="predicted"/>
<dbReference type="Proteomes" id="UP000289340">
    <property type="component" value="Chromosome 5"/>
</dbReference>
<dbReference type="AlphaFoldDB" id="A0A445KT73"/>
<keyword evidence="2" id="KW-0472">Membrane</keyword>
<keyword evidence="6" id="KW-1185">Reference proteome</keyword>
<dbReference type="NCBIfam" id="TIGR01571">
    <property type="entry name" value="A_thal_Cys_rich"/>
    <property type="match status" value="1"/>
</dbReference>
<evidence type="ECO:0000313" key="6">
    <source>
        <dbReference type="Proteomes" id="UP000289340"/>
    </source>
</evidence>
<reference evidence="5 6" key="1">
    <citation type="submission" date="2018-09" db="EMBL/GenBank/DDBJ databases">
        <title>A high-quality reference genome of wild soybean provides a powerful tool to mine soybean genomes.</title>
        <authorList>
            <person name="Xie M."/>
            <person name="Chung C.Y.L."/>
            <person name="Li M.-W."/>
            <person name="Wong F.-L."/>
            <person name="Chan T.-F."/>
            <person name="Lam H.-M."/>
        </authorList>
    </citation>
    <scope>NUCLEOTIDE SEQUENCE [LARGE SCALE GENOMIC DNA]</scope>
    <source>
        <strain evidence="6">cv. W05</strain>
        <tissue evidence="5">Hypocotyl of etiolated seedlings</tissue>
    </source>
</reference>
<feature type="transmembrane region" description="Helical" evidence="2">
    <location>
        <begin position="99"/>
        <end position="124"/>
    </location>
</feature>